<evidence type="ECO:0000256" key="1">
    <source>
        <dbReference type="ARBA" id="ARBA00023242"/>
    </source>
</evidence>
<evidence type="ECO:0000313" key="4">
    <source>
        <dbReference type="EMBL" id="KAF2096262.1"/>
    </source>
</evidence>
<dbReference type="PROSITE" id="PS50048">
    <property type="entry name" value="ZN2_CY6_FUNGAL_2"/>
    <property type="match status" value="1"/>
</dbReference>
<dbReference type="GO" id="GO:0008270">
    <property type="term" value="F:zinc ion binding"/>
    <property type="evidence" value="ECO:0007669"/>
    <property type="project" value="InterPro"/>
</dbReference>
<dbReference type="SMART" id="SM00066">
    <property type="entry name" value="GAL4"/>
    <property type="match status" value="1"/>
</dbReference>
<feature type="domain" description="Zn(2)-C6 fungal-type" evidence="3">
    <location>
        <begin position="9"/>
        <end position="37"/>
    </location>
</feature>
<comment type="caution">
    <text evidence="4">The sequence shown here is derived from an EMBL/GenBank/DDBJ whole genome shotgun (WGS) entry which is preliminary data.</text>
</comment>
<dbReference type="InterPro" id="IPR036864">
    <property type="entry name" value="Zn2-C6_fun-type_DNA-bd_sf"/>
</dbReference>
<accession>A0A9P4IAS1</accession>
<feature type="compositionally biased region" description="Polar residues" evidence="2">
    <location>
        <begin position="59"/>
        <end position="77"/>
    </location>
</feature>
<dbReference type="InterPro" id="IPR001138">
    <property type="entry name" value="Zn2Cys6_DnaBD"/>
</dbReference>
<dbReference type="Gene3D" id="4.10.240.10">
    <property type="entry name" value="Zn(2)-C6 fungal-type DNA-binding domain"/>
    <property type="match status" value="1"/>
</dbReference>
<dbReference type="Pfam" id="PF00172">
    <property type="entry name" value="Zn_clus"/>
    <property type="match status" value="1"/>
</dbReference>
<keyword evidence="5" id="KW-1185">Reference proteome</keyword>
<dbReference type="InterPro" id="IPR053178">
    <property type="entry name" value="Osmoadaptation_assoc"/>
</dbReference>
<evidence type="ECO:0000313" key="5">
    <source>
        <dbReference type="Proteomes" id="UP000799772"/>
    </source>
</evidence>
<sequence>MAGVPSGRGCEACRKQKKKCDELKPACSRCKRLRIDCKGSGQQRFKFKDQTLAFRSNKDQASQSPSSSGTEMTRSPSNETTVLVSAFISTLEVKHPGYDLSCYGWFLQDIPKRLGTNDALDAAVGAISAAYSSIYTRQRSVETFSRYGHALRTLRVCLNDHKKSHSVDTLCAIYLIMVCQGFIGRRDDQETRHGEGMALILNTIGSRETQGSFEGSMLFTLCLPALIESTYNPKVQLGPWIEKLLVKTYGPPTPDPRDEFSPHKLAVHSIADMPRFIRDPELHYVDMQYTYQLIQAEYPKLQQRVAKLEDEVSSTKTPTLPFMKLQHAHQATYGIIMTAALILNGMLRAFEPYNYALVEDSILFTNEVLALAEKAARYRPLGAGYIPLCLMAAWATLDDTSKRAEVEMMLAVYQTDFRQNKFEQLRLKVSGQTLDDALMCLMASNAGVGEQIDAMETGGLCSIV</sequence>
<dbReference type="Proteomes" id="UP000799772">
    <property type="component" value="Unassembled WGS sequence"/>
</dbReference>
<keyword evidence="1" id="KW-0539">Nucleus</keyword>
<name>A0A9P4IAS1_9PEZI</name>
<evidence type="ECO:0000256" key="2">
    <source>
        <dbReference type="SAM" id="MobiDB-lite"/>
    </source>
</evidence>
<reference evidence="4" key="1">
    <citation type="journal article" date="2020" name="Stud. Mycol.">
        <title>101 Dothideomycetes genomes: a test case for predicting lifestyles and emergence of pathogens.</title>
        <authorList>
            <person name="Haridas S."/>
            <person name="Albert R."/>
            <person name="Binder M."/>
            <person name="Bloem J."/>
            <person name="Labutti K."/>
            <person name="Salamov A."/>
            <person name="Andreopoulos B."/>
            <person name="Baker S."/>
            <person name="Barry K."/>
            <person name="Bills G."/>
            <person name="Bluhm B."/>
            <person name="Cannon C."/>
            <person name="Castanera R."/>
            <person name="Culley D."/>
            <person name="Daum C."/>
            <person name="Ezra D."/>
            <person name="Gonzalez J."/>
            <person name="Henrissat B."/>
            <person name="Kuo A."/>
            <person name="Liang C."/>
            <person name="Lipzen A."/>
            <person name="Lutzoni F."/>
            <person name="Magnuson J."/>
            <person name="Mondo S."/>
            <person name="Nolan M."/>
            <person name="Ohm R."/>
            <person name="Pangilinan J."/>
            <person name="Park H.-J."/>
            <person name="Ramirez L."/>
            <person name="Alfaro M."/>
            <person name="Sun H."/>
            <person name="Tritt A."/>
            <person name="Yoshinaga Y."/>
            <person name="Zwiers L.-H."/>
            <person name="Turgeon B."/>
            <person name="Goodwin S."/>
            <person name="Spatafora J."/>
            <person name="Crous P."/>
            <person name="Grigoriev I."/>
        </authorList>
    </citation>
    <scope>NUCLEOTIDE SEQUENCE</scope>
    <source>
        <strain evidence="4">CBS 133067</strain>
    </source>
</reference>
<dbReference type="AlphaFoldDB" id="A0A9P4IAS1"/>
<gene>
    <name evidence="4" type="ORF">NA57DRAFT_67772</name>
</gene>
<dbReference type="CDD" id="cd00067">
    <property type="entry name" value="GAL4"/>
    <property type="match status" value="1"/>
</dbReference>
<dbReference type="GO" id="GO:0000981">
    <property type="term" value="F:DNA-binding transcription factor activity, RNA polymerase II-specific"/>
    <property type="evidence" value="ECO:0007669"/>
    <property type="project" value="InterPro"/>
</dbReference>
<evidence type="ECO:0000259" key="3">
    <source>
        <dbReference type="PROSITE" id="PS50048"/>
    </source>
</evidence>
<protein>
    <recommendedName>
        <fullName evidence="3">Zn(2)-C6 fungal-type domain-containing protein</fullName>
    </recommendedName>
</protein>
<dbReference type="PROSITE" id="PS00463">
    <property type="entry name" value="ZN2_CY6_FUNGAL_1"/>
    <property type="match status" value="1"/>
</dbReference>
<dbReference type="OrthoDB" id="4314040at2759"/>
<feature type="region of interest" description="Disordered" evidence="2">
    <location>
        <begin position="55"/>
        <end position="77"/>
    </location>
</feature>
<proteinExistence type="predicted"/>
<dbReference type="EMBL" id="ML978130">
    <property type="protein sequence ID" value="KAF2096262.1"/>
    <property type="molecule type" value="Genomic_DNA"/>
</dbReference>
<dbReference type="PANTHER" id="PTHR38111:SF11">
    <property type="entry name" value="TRANSCRIPTION FACTOR DOMAIN-CONTAINING PROTEIN-RELATED"/>
    <property type="match status" value="1"/>
</dbReference>
<dbReference type="PANTHER" id="PTHR38111">
    <property type="entry name" value="ZN(2)-C6 FUNGAL-TYPE DOMAIN-CONTAINING PROTEIN-RELATED"/>
    <property type="match status" value="1"/>
</dbReference>
<dbReference type="SUPFAM" id="SSF57701">
    <property type="entry name" value="Zn2/Cys6 DNA-binding domain"/>
    <property type="match status" value="1"/>
</dbReference>
<organism evidence="4 5">
    <name type="scientific">Rhizodiscina lignyota</name>
    <dbReference type="NCBI Taxonomy" id="1504668"/>
    <lineage>
        <taxon>Eukaryota</taxon>
        <taxon>Fungi</taxon>
        <taxon>Dikarya</taxon>
        <taxon>Ascomycota</taxon>
        <taxon>Pezizomycotina</taxon>
        <taxon>Dothideomycetes</taxon>
        <taxon>Pleosporomycetidae</taxon>
        <taxon>Aulographales</taxon>
        <taxon>Rhizodiscinaceae</taxon>
        <taxon>Rhizodiscina</taxon>
    </lineage>
</organism>